<organism evidence="1 2">
    <name type="scientific">Solanum bulbocastanum</name>
    <name type="common">Wild potato</name>
    <dbReference type="NCBI Taxonomy" id="147425"/>
    <lineage>
        <taxon>Eukaryota</taxon>
        <taxon>Viridiplantae</taxon>
        <taxon>Streptophyta</taxon>
        <taxon>Embryophyta</taxon>
        <taxon>Tracheophyta</taxon>
        <taxon>Spermatophyta</taxon>
        <taxon>Magnoliopsida</taxon>
        <taxon>eudicotyledons</taxon>
        <taxon>Gunneridae</taxon>
        <taxon>Pentapetalae</taxon>
        <taxon>asterids</taxon>
        <taxon>lamiids</taxon>
        <taxon>Solanales</taxon>
        <taxon>Solanaceae</taxon>
        <taxon>Solanoideae</taxon>
        <taxon>Solaneae</taxon>
        <taxon>Solanum</taxon>
    </lineage>
</organism>
<evidence type="ECO:0000313" key="1">
    <source>
        <dbReference type="EMBL" id="KAK6790524.1"/>
    </source>
</evidence>
<accession>A0AAN8YEP8</accession>
<comment type="caution">
    <text evidence="1">The sequence shown here is derived from an EMBL/GenBank/DDBJ whole genome shotgun (WGS) entry which is preliminary data.</text>
</comment>
<dbReference type="EMBL" id="JBANQN010000004">
    <property type="protein sequence ID" value="KAK6790524.1"/>
    <property type="molecule type" value="Genomic_DNA"/>
</dbReference>
<keyword evidence="2" id="KW-1185">Reference proteome</keyword>
<proteinExistence type="predicted"/>
<reference evidence="1 2" key="1">
    <citation type="submission" date="2024-02" db="EMBL/GenBank/DDBJ databases">
        <title>de novo genome assembly of Solanum bulbocastanum strain 11H21.</title>
        <authorList>
            <person name="Hosaka A.J."/>
        </authorList>
    </citation>
    <scope>NUCLEOTIDE SEQUENCE [LARGE SCALE GENOMIC DNA]</scope>
    <source>
        <tissue evidence="1">Young leaves</tissue>
    </source>
</reference>
<protein>
    <submittedName>
        <fullName evidence="1">Uncharacterized protein</fullName>
    </submittedName>
</protein>
<dbReference type="Proteomes" id="UP001371456">
    <property type="component" value="Unassembled WGS sequence"/>
</dbReference>
<sequence length="124" mass="13429">MLMALPSIATLLTMSKMGPRRQPTTETCFALARLAPTCLLPTIVKDLSLHHSRNLTSLLGQLPTEQHGLAAPPLAEAKRLKSALRKVASVALSVQESTSSGREGYRTYKSLPVLTEALSYQSIK</sequence>
<evidence type="ECO:0000313" key="2">
    <source>
        <dbReference type="Proteomes" id="UP001371456"/>
    </source>
</evidence>
<gene>
    <name evidence="1" type="ORF">RDI58_009605</name>
</gene>
<dbReference type="AlphaFoldDB" id="A0AAN8YEP8"/>
<name>A0AAN8YEP8_SOLBU</name>